<organism evidence="1 2">
    <name type="scientific">Panagrolaimus sp. JU765</name>
    <dbReference type="NCBI Taxonomy" id="591449"/>
    <lineage>
        <taxon>Eukaryota</taxon>
        <taxon>Metazoa</taxon>
        <taxon>Ecdysozoa</taxon>
        <taxon>Nematoda</taxon>
        <taxon>Chromadorea</taxon>
        <taxon>Rhabditida</taxon>
        <taxon>Tylenchina</taxon>
        <taxon>Panagrolaimomorpha</taxon>
        <taxon>Panagrolaimoidea</taxon>
        <taxon>Panagrolaimidae</taxon>
        <taxon>Panagrolaimus</taxon>
    </lineage>
</organism>
<dbReference type="WBParaSite" id="JU765_v2.g5090.t1">
    <property type="protein sequence ID" value="JU765_v2.g5090.t1"/>
    <property type="gene ID" value="JU765_v2.g5090"/>
</dbReference>
<protein>
    <submittedName>
        <fullName evidence="2">ShKT domain-containing protein</fullName>
    </submittedName>
</protein>
<dbReference type="Proteomes" id="UP000887576">
    <property type="component" value="Unplaced"/>
</dbReference>
<sequence length="292" mass="30824">MCKLVLFFCCAAFVQQSLAIVGLCPDASGTATNAVCQLACQFQNNGSFLPNAFSCNNQLADQTCAVLFPCSGSCSIVNGLTGANGMTPADQPYVRAFACTAPQTQTLALQCARQCALCCQTAAYNCTDNYRSPINCGANQGNCRNPSFQAIMTQYCPATCGLCGGGCTDAITGCNTLAPLCDNVNWYTYMRTNCASTCGTCSSSTTTSTCYDIASNCAVNSNLCSNSIYYSLMTQQCPRTCGRCGSSSSYIATTCVDSSTSCSTWVRNGFCSSSFYTTAQKRQYCARSCSLC</sequence>
<evidence type="ECO:0000313" key="1">
    <source>
        <dbReference type="Proteomes" id="UP000887576"/>
    </source>
</evidence>
<name>A0AC34RB76_9BILA</name>
<proteinExistence type="predicted"/>
<accession>A0AC34RB76</accession>
<evidence type="ECO:0000313" key="2">
    <source>
        <dbReference type="WBParaSite" id="JU765_v2.g5090.t1"/>
    </source>
</evidence>
<reference evidence="2" key="1">
    <citation type="submission" date="2022-11" db="UniProtKB">
        <authorList>
            <consortium name="WormBaseParasite"/>
        </authorList>
    </citation>
    <scope>IDENTIFICATION</scope>
</reference>